<feature type="region of interest" description="Disordered" evidence="1">
    <location>
        <begin position="56"/>
        <end position="77"/>
    </location>
</feature>
<name>A0ABR8MNQ3_9ACTN</name>
<feature type="signal peptide" evidence="2">
    <location>
        <begin position="1"/>
        <end position="18"/>
    </location>
</feature>
<keyword evidence="4" id="KW-1185">Reference proteome</keyword>
<evidence type="ECO:0000256" key="1">
    <source>
        <dbReference type="SAM" id="MobiDB-lite"/>
    </source>
</evidence>
<dbReference type="PROSITE" id="PS51257">
    <property type="entry name" value="PROKAR_LIPOPROTEIN"/>
    <property type="match status" value="1"/>
</dbReference>
<proteinExistence type="predicted"/>
<dbReference type="Gene3D" id="3.40.1000.10">
    <property type="entry name" value="Mog1/PsbP, alpha/beta/alpha sandwich"/>
    <property type="match status" value="1"/>
</dbReference>
<evidence type="ECO:0008006" key="5">
    <source>
        <dbReference type="Google" id="ProtNLM"/>
    </source>
</evidence>
<evidence type="ECO:0000313" key="4">
    <source>
        <dbReference type="Proteomes" id="UP000649289"/>
    </source>
</evidence>
<feature type="chain" id="PRO_5046151398" description="DUF3558 domain-containing protein" evidence="2">
    <location>
        <begin position="19"/>
        <end position="179"/>
    </location>
</feature>
<gene>
    <name evidence="3" type="ORF">IEZ25_20060</name>
</gene>
<keyword evidence="2" id="KW-0732">Signal</keyword>
<feature type="compositionally biased region" description="Basic and acidic residues" evidence="1">
    <location>
        <begin position="57"/>
        <end position="70"/>
    </location>
</feature>
<evidence type="ECO:0000313" key="3">
    <source>
        <dbReference type="EMBL" id="MBD3916921.1"/>
    </source>
</evidence>
<reference evidence="3 4" key="1">
    <citation type="submission" date="2020-09" db="EMBL/GenBank/DDBJ databases">
        <title>novel species in genus Nocardioides.</title>
        <authorList>
            <person name="Zhang G."/>
        </authorList>
    </citation>
    <scope>NUCLEOTIDE SEQUENCE [LARGE SCALE GENOMIC DNA]</scope>
    <source>
        <strain evidence="3 4">19197</strain>
    </source>
</reference>
<protein>
    <recommendedName>
        <fullName evidence="5">DUF3558 domain-containing protein</fullName>
    </recommendedName>
</protein>
<evidence type="ECO:0000256" key="2">
    <source>
        <dbReference type="SAM" id="SignalP"/>
    </source>
</evidence>
<dbReference type="EMBL" id="JACXYY010000009">
    <property type="protein sequence ID" value="MBD3916921.1"/>
    <property type="molecule type" value="Genomic_DNA"/>
</dbReference>
<sequence length="179" mass="18547">MRRLASSAVAVLALAALAGCGGEEEPPAAAVPLDTIEKGDLCDRLTAGLLEELTGEEFGRPQVSEDRPGRVDGCSSGSADSGIAVTVEVWAEQRELAEDLLKLGSPASSSEATESTIAGNDALSAVAEKEDRQLADLAVHADGRTLVVLMQQEDAYVGEATLDDQLDTATTIAERLLPA</sequence>
<dbReference type="RefSeq" id="WP_191201236.1">
    <property type="nucleotide sequence ID" value="NZ_BAAAPA010000001.1"/>
</dbReference>
<organism evidence="3 4">
    <name type="scientific">Nocardioides hwasunensis</name>
    <dbReference type="NCBI Taxonomy" id="397258"/>
    <lineage>
        <taxon>Bacteria</taxon>
        <taxon>Bacillati</taxon>
        <taxon>Actinomycetota</taxon>
        <taxon>Actinomycetes</taxon>
        <taxon>Propionibacteriales</taxon>
        <taxon>Nocardioidaceae</taxon>
        <taxon>Nocardioides</taxon>
    </lineage>
</organism>
<comment type="caution">
    <text evidence="3">The sequence shown here is derived from an EMBL/GenBank/DDBJ whole genome shotgun (WGS) entry which is preliminary data.</text>
</comment>
<accession>A0ABR8MNQ3</accession>
<dbReference type="Proteomes" id="UP000649289">
    <property type="component" value="Unassembled WGS sequence"/>
</dbReference>